<dbReference type="Proteomes" id="UP001176941">
    <property type="component" value="Chromosome 6"/>
</dbReference>
<accession>A0ABN8ZWW9</accession>
<sequence>MRHKQEVSNTSTRKAEPCSATCRTGILGAGTCLRSGMQVSSYFTPSSNGERSYRNWLLWSKYIVSSKPKCWDFPVVKILPSNAGGVGLIPGQGAKIPHASQPKNQNVRGKKKKQEQRA</sequence>
<evidence type="ECO:0000313" key="3">
    <source>
        <dbReference type="Proteomes" id="UP001176941"/>
    </source>
</evidence>
<name>A0ABN8ZWW9_RANTA</name>
<evidence type="ECO:0000256" key="1">
    <source>
        <dbReference type="SAM" id="MobiDB-lite"/>
    </source>
</evidence>
<organism evidence="2 3">
    <name type="scientific">Rangifer tarandus platyrhynchus</name>
    <name type="common">Svalbard reindeer</name>
    <dbReference type="NCBI Taxonomy" id="3082113"/>
    <lineage>
        <taxon>Eukaryota</taxon>
        <taxon>Metazoa</taxon>
        <taxon>Chordata</taxon>
        <taxon>Craniata</taxon>
        <taxon>Vertebrata</taxon>
        <taxon>Euteleostomi</taxon>
        <taxon>Mammalia</taxon>
        <taxon>Eutheria</taxon>
        <taxon>Laurasiatheria</taxon>
        <taxon>Artiodactyla</taxon>
        <taxon>Ruminantia</taxon>
        <taxon>Pecora</taxon>
        <taxon>Cervidae</taxon>
        <taxon>Odocoileinae</taxon>
        <taxon>Rangifer</taxon>
    </lineage>
</organism>
<dbReference type="EMBL" id="OX459942">
    <property type="protein sequence ID" value="CAI9177281.1"/>
    <property type="molecule type" value="Genomic_DNA"/>
</dbReference>
<proteinExistence type="predicted"/>
<evidence type="ECO:0000313" key="2">
    <source>
        <dbReference type="EMBL" id="CAI9177281.1"/>
    </source>
</evidence>
<feature type="region of interest" description="Disordered" evidence="1">
    <location>
        <begin position="90"/>
        <end position="118"/>
    </location>
</feature>
<reference evidence="2" key="1">
    <citation type="submission" date="2023-04" db="EMBL/GenBank/DDBJ databases">
        <authorList>
            <consortium name="ELIXIR-Norway"/>
        </authorList>
    </citation>
    <scope>NUCLEOTIDE SEQUENCE [LARGE SCALE GENOMIC DNA]</scope>
</reference>
<protein>
    <submittedName>
        <fullName evidence="2">Uncharacterized protein</fullName>
    </submittedName>
</protein>
<feature type="compositionally biased region" description="Basic residues" evidence="1">
    <location>
        <begin position="108"/>
        <end position="118"/>
    </location>
</feature>
<gene>
    <name evidence="2" type="ORF">MRATA1EN1_LOCUS26243</name>
</gene>
<keyword evidence="3" id="KW-1185">Reference proteome</keyword>